<proteinExistence type="predicted"/>
<dbReference type="Proteomes" id="UP001060733">
    <property type="component" value="Chromosome"/>
</dbReference>
<accession>A0ABY6EX78</accession>
<dbReference type="EMBL" id="CP106795">
    <property type="protein sequence ID" value="UXY39015.1"/>
    <property type="molecule type" value="Genomic_DNA"/>
</dbReference>
<feature type="region of interest" description="Disordered" evidence="1">
    <location>
        <begin position="1"/>
        <end position="91"/>
    </location>
</feature>
<name>A0ABY6EX78_9ACTN</name>
<dbReference type="RefSeq" id="WP_263279371.1">
    <property type="nucleotide sequence ID" value="NZ_CP106795.1"/>
</dbReference>
<feature type="compositionally biased region" description="Basic residues" evidence="1">
    <location>
        <begin position="8"/>
        <end position="33"/>
    </location>
</feature>
<gene>
    <name evidence="2" type="ORF">N8I86_32425</name>
</gene>
<evidence type="ECO:0000313" key="3">
    <source>
        <dbReference type="Proteomes" id="UP001060733"/>
    </source>
</evidence>
<evidence type="ECO:0000313" key="2">
    <source>
        <dbReference type="EMBL" id="UXY39015.1"/>
    </source>
</evidence>
<evidence type="ECO:0000256" key="1">
    <source>
        <dbReference type="SAM" id="MobiDB-lite"/>
    </source>
</evidence>
<organism evidence="2 3">
    <name type="scientific">Streptomyces albidocamelliae</name>
    <dbReference type="NCBI Taxonomy" id="2981135"/>
    <lineage>
        <taxon>Bacteria</taxon>
        <taxon>Bacillati</taxon>
        <taxon>Actinomycetota</taxon>
        <taxon>Actinomycetes</taxon>
        <taxon>Kitasatosporales</taxon>
        <taxon>Streptomycetaceae</taxon>
        <taxon>Streptomyces</taxon>
    </lineage>
</organism>
<feature type="compositionally biased region" description="Low complexity" evidence="1">
    <location>
        <begin position="61"/>
        <end position="83"/>
    </location>
</feature>
<protein>
    <submittedName>
        <fullName evidence="2">Uncharacterized protein</fullName>
    </submittedName>
</protein>
<sequence length="176" mass="19531">MEGTHAQQRGHRPHDRWPVHRRPRPARRRRPRRGPGGAPTGAPVYPGESTAPADAERPDGDSAAGDTGTDSLAGAGTARTAGAPDDEMPQLLTDDEERGFRDRWQEIQGRFVDDPREAVHEADTLVADVMQTLASTFAQHKKDLEGQWGQGEKVDTEELRGALRRYRSFFNRLLST</sequence>
<reference evidence="2" key="1">
    <citation type="submission" date="2022-10" db="EMBL/GenBank/DDBJ databases">
        <authorList>
            <person name="Mo P."/>
        </authorList>
    </citation>
    <scope>NUCLEOTIDE SEQUENCE</scope>
    <source>
        <strain evidence="2">HUAS 14-6</strain>
    </source>
</reference>
<keyword evidence="3" id="KW-1185">Reference proteome</keyword>